<evidence type="ECO:0000313" key="1">
    <source>
        <dbReference type="EMBL" id="JAD26329.1"/>
    </source>
</evidence>
<reference evidence="1" key="2">
    <citation type="journal article" date="2015" name="Data Brief">
        <title>Shoot transcriptome of the giant reed, Arundo donax.</title>
        <authorList>
            <person name="Barrero R.A."/>
            <person name="Guerrero F.D."/>
            <person name="Moolhuijzen P."/>
            <person name="Goolsby J.A."/>
            <person name="Tidwell J."/>
            <person name="Bellgard S.E."/>
            <person name="Bellgard M.I."/>
        </authorList>
    </citation>
    <scope>NUCLEOTIDE SEQUENCE</scope>
    <source>
        <tissue evidence="1">Shoot tissue taken approximately 20 cm above the soil surface</tissue>
    </source>
</reference>
<proteinExistence type="predicted"/>
<accession>A0A0A8YIL4</accession>
<dbReference type="AlphaFoldDB" id="A0A0A8YIL4"/>
<name>A0A0A8YIL4_ARUDO</name>
<reference evidence="1" key="1">
    <citation type="submission" date="2014-09" db="EMBL/GenBank/DDBJ databases">
        <authorList>
            <person name="Magalhaes I.L.F."/>
            <person name="Oliveira U."/>
            <person name="Santos F.R."/>
            <person name="Vidigal T.H.D.A."/>
            <person name="Brescovit A.D."/>
            <person name="Santos A.J."/>
        </authorList>
    </citation>
    <scope>NUCLEOTIDE SEQUENCE</scope>
    <source>
        <tissue evidence="1">Shoot tissue taken approximately 20 cm above the soil surface</tissue>
    </source>
</reference>
<dbReference type="EMBL" id="GBRH01271566">
    <property type="protein sequence ID" value="JAD26329.1"/>
    <property type="molecule type" value="Transcribed_RNA"/>
</dbReference>
<sequence>MDRNRLFSTSMICYSVEIDISGSATRTN</sequence>
<protein>
    <submittedName>
        <fullName evidence="1">Uncharacterized protein</fullName>
    </submittedName>
</protein>
<organism evidence="1">
    <name type="scientific">Arundo donax</name>
    <name type="common">Giant reed</name>
    <name type="synonym">Donax arundinaceus</name>
    <dbReference type="NCBI Taxonomy" id="35708"/>
    <lineage>
        <taxon>Eukaryota</taxon>
        <taxon>Viridiplantae</taxon>
        <taxon>Streptophyta</taxon>
        <taxon>Embryophyta</taxon>
        <taxon>Tracheophyta</taxon>
        <taxon>Spermatophyta</taxon>
        <taxon>Magnoliopsida</taxon>
        <taxon>Liliopsida</taxon>
        <taxon>Poales</taxon>
        <taxon>Poaceae</taxon>
        <taxon>PACMAD clade</taxon>
        <taxon>Arundinoideae</taxon>
        <taxon>Arundineae</taxon>
        <taxon>Arundo</taxon>
    </lineage>
</organism>